<feature type="compositionally biased region" description="Basic and acidic residues" evidence="1">
    <location>
        <begin position="234"/>
        <end position="243"/>
    </location>
</feature>
<name>A0A150GMQ4_GONPE</name>
<dbReference type="SUPFAM" id="SSF56112">
    <property type="entry name" value="Protein kinase-like (PK-like)"/>
    <property type="match status" value="1"/>
</dbReference>
<dbReference type="InterPro" id="IPR011009">
    <property type="entry name" value="Kinase-like_dom_sf"/>
</dbReference>
<organism evidence="3 4">
    <name type="scientific">Gonium pectorale</name>
    <name type="common">Green alga</name>
    <dbReference type="NCBI Taxonomy" id="33097"/>
    <lineage>
        <taxon>Eukaryota</taxon>
        <taxon>Viridiplantae</taxon>
        <taxon>Chlorophyta</taxon>
        <taxon>core chlorophytes</taxon>
        <taxon>Chlorophyceae</taxon>
        <taxon>CS clade</taxon>
        <taxon>Chlamydomonadales</taxon>
        <taxon>Volvocaceae</taxon>
        <taxon>Gonium</taxon>
    </lineage>
</organism>
<dbReference type="PANTHER" id="PTHR44329:SF289">
    <property type="entry name" value="SERINE_THREONINE-PROTEIN KINASE VIK"/>
    <property type="match status" value="1"/>
</dbReference>
<feature type="region of interest" description="Disordered" evidence="1">
    <location>
        <begin position="769"/>
        <end position="789"/>
    </location>
</feature>
<dbReference type="AlphaFoldDB" id="A0A150GMQ4"/>
<feature type="compositionally biased region" description="Low complexity" evidence="1">
    <location>
        <begin position="212"/>
        <end position="226"/>
    </location>
</feature>
<dbReference type="EMBL" id="LSYV01000015">
    <property type="protein sequence ID" value="KXZ51071.1"/>
    <property type="molecule type" value="Genomic_DNA"/>
</dbReference>
<dbReference type="PROSITE" id="PS00108">
    <property type="entry name" value="PROTEIN_KINASE_ST"/>
    <property type="match status" value="1"/>
</dbReference>
<dbReference type="PANTHER" id="PTHR44329">
    <property type="entry name" value="SERINE/THREONINE-PROTEIN KINASE TNNI3K-RELATED"/>
    <property type="match status" value="1"/>
</dbReference>
<dbReference type="InterPro" id="IPR000719">
    <property type="entry name" value="Prot_kinase_dom"/>
</dbReference>
<sequence length="1022" mass="103303">MVPSRLSLSGAGSLVIESSALCEVTTPHTGLVTEQTVQEMSALAPALDLWTAGAQVSPQTRIAQGAYGVVYRGLWHGCNCAVKLMLAASAENLSSQLTEVFLCKALSCHPNIVQTFDCNVWRITADTLATAQMLCGGGPPGGAATSFGAPLGAGGAFAAGFVPSGSNSALVAGTAYGGGPDGASVGAPRHDEVSWPGTSVSMSTSYTRQTPSSSKSAIAVAKAASSGRHHHHQEHGPGQDRQEQAGAHPAVLASLPVSVEVSKTTLTAQGSGVGAGLESGAQCFPALPTSSTTLASSMMQGSVPDLARRASTSVGMDSWVGMQARTAAATAAVSAAAAAAVMAITPLLPDGQVTSRQLEAGHVWRVQPMIGGSGVVDCATSATIPTTTTGSSVLGCGGSPLHQIRTLALQAPSRHRNSRDPVTVSTIVPMTLPCADPALLAAAAPPLAQLAPLMPLMPAPVPMRQPRPHSTKVAQVVQPRVAPAPYRTTSSIPTVATAAASDDSSPNTPRCAFTSLAKAPAAAYYSSHDSSGQRLLSSGSRVRWPAPDGLYGLMPGFSQSRNALGGPVPTAAAAVGLPNAPLSAMQVAMAMAMGMGVGAGVATAASEGRAGQGPISSPLSSGQLPSPVWQGSISGLAAGSERALPAIIGPAPPLQLRSAVLTGDDGDAAMAAAGAHNLAQVLRQLGAREGQLAVVLVMEECDRGSLQQLLSKAAAAAASVGEAAAAASPAAPAPPGHHPAGTPNLSSGTVGHVIAADSVFWQRQQQPRALQGLSGSGPNGHAQASDARSPGIYVPFSGGGRYSMQAALRALVLTAKEIALGMAFLHVNNIIHGDLKPGNVLLKSSRQDQRGFVVKISDFGLGRVLHPASPPPRSIFAGGALGSPDSEPGGADLEPTLNGAGIADGGGGDGGGAVQLGALDGTVPYLAPELINNGQRSKASDVWAFGVLLWQLVTGKRPYEGLLHIQIMAAVCSGEQLLTWPPAVHPLLLELGRACLSFKPQDRPTFAQIVRLLQSLEVQMRA</sequence>
<comment type="caution">
    <text evidence="3">The sequence shown here is derived from an EMBL/GenBank/DDBJ whole genome shotgun (WGS) entry which is preliminary data.</text>
</comment>
<reference evidence="4" key="1">
    <citation type="journal article" date="2016" name="Nat. Commun.">
        <title>The Gonium pectorale genome demonstrates co-option of cell cycle regulation during the evolution of multicellularity.</title>
        <authorList>
            <person name="Hanschen E.R."/>
            <person name="Marriage T.N."/>
            <person name="Ferris P.J."/>
            <person name="Hamaji T."/>
            <person name="Toyoda A."/>
            <person name="Fujiyama A."/>
            <person name="Neme R."/>
            <person name="Noguchi H."/>
            <person name="Minakuchi Y."/>
            <person name="Suzuki M."/>
            <person name="Kawai-Toyooka H."/>
            <person name="Smith D.R."/>
            <person name="Sparks H."/>
            <person name="Anderson J."/>
            <person name="Bakaric R."/>
            <person name="Luria V."/>
            <person name="Karger A."/>
            <person name="Kirschner M.W."/>
            <person name="Durand P.M."/>
            <person name="Michod R.E."/>
            <person name="Nozaki H."/>
            <person name="Olson B.J."/>
        </authorList>
    </citation>
    <scope>NUCLEOTIDE SEQUENCE [LARGE SCALE GENOMIC DNA]</scope>
    <source>
        <strain evidence="4">NIES-2863</strain>
    </source>
</reference>
<dbReference type="InterPro" id="IPR051681">
    <property type="entry name" value="Ser/Thr_Kinases-Pseudokinases"/>
</dbReference>
<keyword evidence="4" id="KW-1185">Reference proteome</keyword>
<dbReference type="Gene3D" id="1.10.510.10">
    <property type="entry name" value="Transferase(Phosphotransferase) domain 1"/>
    <property type="match status" value="1"/>
</dbReference>
<dbReference type="SMART" id="SM00220">
    <property type="entry name" value="S_TKc"/>
    <property type="match status" value="1"/>
</dbReference>
<feature type="compositionally biased region" description="Polar residues" evidence="1">
    <location>
        <begin position="196"/>
        <end position="211"/>
    </location>
</feature>
<evidence type="ECO:0000256" key="1">
    <source>
        <dbReference type="SAM" id="MobiDB-lite"/>
    </source>
</evidence>
<evidence type="ECO:0000313" key="3">
    <source>
        <dbReference type="EMBL" id="KXZ51071.1"/>
    </source>
</evidence>
<dbReference type="OrthoDB" id="542735at2759"/>
<accession>A0A150GMQ4</accession>
<dbReference type="Proteomes" id="UP000075714">
    <property type="component" value="Unassembled WGS sequence"/>
</dbReference>
<dbReference type="Pfam" id="PF07714">
    <property type="entry name" value="PK_Tyr_Ser-Thr"/>
    <property type="match status" value="2"/>
</dbReference>
<feature type="region of interest" description="Disordered" evidence="1">
    <location>
        <begin position="728"/>
        <end position="748"/>
    </location>
</feature>
<feature type="region of interest" description="Disordered" evidence="1">
    <location>
        <begin position="875"/>
        <end position="904"/>
    </location>
</feature>
<gene>
    <name evidence="3" type="ORF">GPECTOR_14g56</name>
</gene>
<dbReference type="PROSITE" id="PS50011">
    <property type="entry name" value="PROTEIN_KINASE_DOM"/>
    <property type="match status" value="1"/>
</dbReference>
<dbReference type="STRING" id="33097.A0A150GMQ4"/>
<dbReference type="InterPro" id="IPR008271">
    <property type="entry name" value="Ser/Thr_kinase_AS"/>
</dbReference>
<dbReference type="InterPro" id="IPR001245">
    <property type="entry name" value="Ser-Thr/Tyr_kinase_cat_dom"/>
</dbReference>
<dbReference type="GO" id="GO:0005524">
    <property type="term" value="F:ATP binding"/>
    <property type="evidence" value="ECO:0007669"/>
    <property type="project" value="InterPro"/>
</dbReference>
<dbReference type="GO" id="GO:0004674">
    <property type="term" value="F:protein serine/threonine kinase activity"/>
    <property type="evidence" value="ECO:0007669"/>
    <property type="project" value="TreeGrafter"/>
</dbReference>
<dbReference type="Gene3D" id="3.30.200.20">
    <property type="entry name" value="Phosphorylase Kinase, domain 1"/>
    <property type="match status" value="1"/>
</dbReference>
<protein>
    <recommendedName>
        <fullName evidence="2">Protein kinase domain-containing protein</fullName>
    </recommendedName>
</protein>
<evidence type="ECO:0000313" key="4">
    <source>
        <dbReference type="Proteomes" id="UP000075714"/>
    </source>
</evidence>
<feature type="domain" description="Protein kinase" evidence="2">
    <location>
        <begin position="587"/>
        <end position="1016"/>
    </location>
</feature>
<proteinExistence type="predicted"/>
<evidence type="ECO:0000259" key="2">
    <source>
        <dbReference type="PROSITE" id="PS50011"/>
    </source>
</evidence>
<feature type="region of interest" description="Disordered" evidence="1">
    <location>
        <begin position="182"/>
        <end position="246"/>
    </location>
</feature>